<dbReference type="OrthoDB" id="3394274at2"/>
<dbReference type="Proteomes" id="UP000324974">
    <property type="component" value="Chromosome"/>
</dbReference>
<dbReference type="Pfam" id="PF11307">
    <property type="entry name" value="DUF3109"/>
    <property type="match status" value="1"/>
</dbReference>
<name>A0A5C1AN42_9BACT</name>
<keyword evidence="3" id="KW-1185">Reference proteome</keyword>
<sequence>MTVSLSRSYPCRYGAPVLDRVDPKIFTLRYYTDCMGCTFCHDSCCQYGADIETPRITALEPHVEALEPLVGVPRAQWFRDDPDDIGMVPEPEYPGGEYTRTAVVPLPAGRSPHNEEACVFLDQVGRGCVIHRYALERNLDVHDIKPMVCLFFPLSHGDGELKPALEFEIDDLICMGAGRTLYESTRDEVIYYFGQEMADELDRLAKNYAAEPDGNTRVSLPVSSPV</sequence>
<dbReference type="InterPro" id="IPR021458">
    <property type="entry name" value="Rv0495c"/>
</dbReference>
<evidence type="ECO:0000313" key="2">
    <source>
        <dbReference type="EMBL" id="QEL20400.1"/>
    </source>
</evidence>
<comment type="similarity">
    <text evidence="1">Belongs to the Rv0495c family.</text>
</comment>
<protein>
    <submittedName>
        <fullName evidence="2">Uncharacterized protein</fullName>
    </submittedName>
</protein>
<evidence type="ECO:0000256" key="1">
    <source>
        <dbReference type="ARBA" id="ARBA00093770"/>
    </source>
</evidence>
<reference evidence="3" key="1">
    <citation type="submission" date="2019-08" db="EMBL/GenBank/DDBJ databases">
        <title>Limnoglobus roseus gen. nov., sp. nov., a novel freshwater planctomycete with a giant genome from the family Gemmataceae.</title>
        <authorList>
            <person name="Kulichevskaya I.S."/>
            <person name="Naumoff D.G."/>
            <person name="Miroshnikov K."/>
            <person name="Ivanova A."/>
            <person name="Philippov D.A."/>
            <person name="Hakobyan A."/>
            <person name="Rijpstra I.C."/>
            <person name="Sinninghe Damste J.S."/>
            <person name="Liesack W."/>
            <person name="Dedysh S.N."/>
        </authorList>
    </citation>
    <scope>NUCLEOTIDE SEQUENCE [LARGE SCALE GENOMIC DNA]</scope>
    <source>
        <strain evidence="3">PX52</strain>
    </source>
</reference>
<accession>A0A5C1AN42</accession>
<dbReference type="AlphaFoldDB" id="A0A5C1AN42"/>
<gene>
    <name evidence="2" type="ORF">PX52LOC_07493</name>
</gene>
<evidence type="ECO:0000313" key="3">
    <source>
        <dbReference type="Proteomes" id="UP000324974"/>
    </source>
</evidence>
<proteinExistence type="inferred from homology"/>
<dbReference type="RefSeq" id="WP_149114706.1">
    <property type="nucleotide sequence ID" value="NZ_CP042425.1"/>
</dbReference>
<organism evidence="2 3">
    <name type="scientific">Limnoglobus roseus</name>
    <dbReference type="NCBI Taxonomy" id="2598579"/>
    <lineage>
        <taxon>Bacteria</taxon>
        <taxon>Pseudomonadati</taxon>
        <taxon>Planctomycetota</taxon>
        <taxon>Planctomycetia</taxon>
        <taxon>Gemmatales</taxon>
        <taxon>Gemmataceae</taxon>
        <taxon>Limnoglobus</taxon>
    </lineage>
</organism>
<dbReference type="KEGG" id="lrs:PX52LOC_07493"/>
<dbReference type="EMBL" id="CP042425">
    <property type="protein sequence ID" value="QEL20400.1"/>
    <property type="molecule type" value="Genomic_DNA"/>
</dbReference>